<feature type="domain" description="Peptidoglycan binding-like" evidence="2">
    <location>
        <begin position="301"/>
        <end position="350"/>
    </location>
</feature>
<dbReference type="InterPro" id="IPR036365">
    <property type="entry name" value="PGBD-like_sf"/>
</dbReference>
<accession>A0A845GUC0</accession>
<sequence>MSSLNGASQGSAMSGPSASRLRAADHAAQQPGSNDGGTSVVQSCTSPRFAIEVRVLGDDDQPLTAVAVELRAAPGRACRDKTADDGTVRFDGLPEGSQQVGLYELDKEVWEVLASAPLPAPQASSQGDIVWQAVSVTEPPPLVHMVLQGECTSKLADRYGFFPDTVWDWPDNAALKAQRRDKNILLPGDRLAIPGRRTKLVSAQTGQRLTLRRKGVPDSMRIQFLLDGRARSQVPYLAQVSYGDDTLSPDSSGETDADGYVTVALMPNAQTLTITLGTGQEAREHTFQIGAMDPATDCAGIQKRLANLGFYDGAVDGQPSAQLESAVARFQLSQDLEATGKLDPASLDKLLDLHRS</sequence>
<dbReference type="Gene3D" id="1.10.101.10">
    <property type="entry name" value="PGBD-like superfamily/PGBD"/>
    <property type="match status" value="1"/>
</dbReference>
<dbReference type="InterPro" id="IPR036366">
    <property type="entry name" value="PGBDSf"/>
</dbReference>
<reference evidence="3" key="1">
    <citation type="submission" date="2019-12" db="EMBL/GenBank/DDBJ databases">
        <title>Novel species isolated from a subtropical stream in China.</title>
        <authorList>
            <person name="Lu H."/>
        </authorList>
    </citation>
    <scope>NUCLEOTIDE SEQUENCE [LARGE SCALE GENOMIC DNA]</scope>
    <source>
        <strain evidence="3">FT81W</strain>
    </source>
</reference>
<feature type="compositionally biased region" description="Polar residues" evidence="1">
    <location>
        <begin position="30"/>
        <end position="41"/>
    </location>
</feature>
<organism evidence="3 4">
    <name type="scientific">Duganella vulcania</name>
    <dbReference type="NCBI Taxonomy" id="2692166"/>
    <lineage>
        <taxon>Bacteria</taxon>
        <taxon>Pseudomonadati</taxon>
        <taxon>Pseudomonadota</taxon>
        <taxon>Betaproteobacteria</taxon>
        <taxon>Burkholderiales</taxon>
        <taxon>Oxalobacteraceae</taxon>
        <taxon>Telluria group</taxon>
        <taxon>Duganella</taxon>
    </lineage>
</organism>
<protein>
    <recommendedName>
        <fullName evidence="2">Peptidoglycan binding-like domain-containing protein</fullName>
    </recommendedName>
</protein>
<evidence type="ECO:0000256" key="1">
    <source>
        <dbReference type="SAM" id="MobiDB-lite"/>
    </source>
</evidence>
<feature type="compositionally biased region" description="Polar residues" evidence="1">
    <location>
        <begin position="1"/>
        <end position="17"/>
    </location>
</feature>
<feature type="region of interest" description="Disordered" evidence="1">
    <location>
        <begin position="1"/>
        <end position="41"/>
    </location>
</feature>
<comment type="caution">
    <text evidence="3">The sequence shown here is derived from an EMBL/GenBank/DDBJ whole genome shotgun (WGS) entry which is preliminary data.</text>
</comment>
<evidence type="ECO:0000313" key="3">
    <source>
        <dbReference type="EMBL" id="MYM96257.1"/>
    </source>
</evidence>
<dbReference type="AlphaFoldDB" id="A0A845GUC0"/>
<gene>
    <name evidence="3" type="ORF">GTP90_20535</name>
</gene>
<evidence type="ECO:0000313" key="4">
    <source>
        <dbReference type="Proteomes" id="UP000447355"/>
    </source>
</evidence>
<dbReference type="EMBL" id="WWCX01000041">
    <property type="protein sequence ID" value="MYM96257.1"/>
    <property type="molecule type" value="Genomic_DNA"/>
</dbReference>
<dbReference type="RefSeq" id="WP_161085280.1">
    <property type="nucleotide sequence ID" value="NZ_WWCX01000041.1"/>
</dbReference>
<proteinExistence type="predicted"/>
<evidence type="ECO:0000259" key="2">
    <source>
        <dbReference type="Pfam" id="PF01471"/>
    </source>
</evidence>
<dbReference type="Pfam" id="PF01471">
    <property type="entry name" value="PG_binding_1"/>
    <property type="match status" value="1"/>
</dbReference>
<dbReference type="InterPro" id="IPR002477">
    <property type="entry name" value="Peptidoglycan-bd-like"/>
</dbReference>
<dbReference type="SUPFAM" id="SSF47090">
    <property type="entry name" value="PGBD-like"/>
    <property type="match status" value="1"/>
</dbReference>
<dbReference type="Proteomes" id="UP000447355">
    <property type="component" value="Unassembled WGS sequence"/>
</dbReference>
<name>A0A845GUC0_9BURK</name>